<proteinExistence type="predicted"/>
<evidence type="ECO:0000256" key="1">
    <source>
        <dbReference type="SAM" id="Phobius"/>
    </source>
</evidence>
<keyword evidence="1" id="KW-0472">Membrane</keyword>
<feature type="transmembrane region" description="Helical" evidence="1">
    <location>
        <begin position="7"/>
        <end position="25"/>
    </location>
</feature>
<reference evidence="2 3" key="1">
    <citation type="journal article" date="2015" name="Genome Announc.">
        <title>Expanding the biotechnology potential of lactobacilli through comparative genomics of 213 strains and associated genera.</title>
        <authorList>
            <person name="Sun Z."/>
            <person name="Harris H.M."/>
            <person name="McCann A."/>
            <person name="Guo C."/>
            <person name="Argimon S."/>
            <person name="Zhang W."/>
            <person name="Yang X."/>
            <person name="Jeffery I.B."/>
            <person name="Cooney J.C."/>
            <person name="Kagawa T.F."/>
            <person name="Liu W."/>
            <person name="Song Y."/>
            <person name="Salvetti E."/>
            <person name="Wrobel A."/>
            <person name="Rasinkangas P."/>
            <person name="Parkhill J."/>
            <person name="Rea M.C."/>
            <person name="O'Sullivan O."/>
            <person name="Ritari J."/>
            <person name="Douillard F.P."/>
            <person name="Paul Ross R."/>
            <person name="Yang R."/>
            <person name="Briner A.E."/>
            <person name="Felis G.E."/>
            <person name="de Vos W.M."/>
            <person name="Barrangou R."/>
            <person name="Klaenhammer T.R."/>
            <person name="Caufield P.W."/>
            <person name="Cui Y."/>
            <person name="Zhang H."/>
            <person name="O'Toole P.W."/>
        </authorList>
    </citation>
    <scope>NUCLEOTIDE SEQUENCE [LARGE SCALE GENOMIC DNA]</scope>
    <source>
        <strain evidence="2 3">DSM 16381</strain>
    </source>
</reference>
<keyword evidence="3" id="KW-1185">Reference proteome</keyword>
<protein>
    <submittedName>
        <fullName evidence="2">Uncharacterized protein</fullName>
    </submittedName>
</protein>
<dbReference type="RefSeq" id="WP_157059863.1">
    <property type="nucleotide sequence ID" value="NZ_AZFS01000058.1"/>
</dbReference>
<comment type="caution">
    <text evidence="2">The sequence shown here is derived from an EMBL/GenBank/DDBJ whole genome shotgun (WGS) entry which is preliminary data.</text>
</comment>
<evidence type="ECO:0000313" key="2">
    <source>
        <dbReference type="EMBL" id="KRL94566.1"/>
    </source>
</evidence>
<name>A0A0R1UMR8_9LACO</name>
<gene>
    <name evidence="2" type="ORF">FD28_GL000390</name>
</gene>
<keyword evidence="1" id="KW-0812">Transmembrane</keyword>
<organism evidence="2 3">
    <name type="scientific">Levilactobacillus hammesii DSM 16381</name>
    <dbReference type="NCBI Taxonomy" id="1423753"/>
    <lineage>
        <taxon>Bacteria</taxon>
        <taxon>Bacillati</taxon>
        <taxon>Bacillota</taxon>
        <taxon>Bacilli</taxon>
        <taxon>Lactobacillales</taxon>
        <taxon>Lactobacillaceae</taxon>
        <taxon>Levilactobacillus</taxon>
    </lineage>
</organism>
<feature type="transmembrane region" description="Helical" evidence="1">
    <location>
        <begin position="31"/>
        <end position="51"/>
    </location>
</feature>
<evidence type="ECO:0000313" key="3">
    <source>
        <dbReference type="Proteomes" id="UP000051580"/>
    </source>
</evidence>
<accession>A0A0R1UMR8</accession>
<keyword evidence="1" id="KW-1133">Transmembrane helix</keyword>
<dbReference type="AlphaFoldDB" id="A0A0R1UMR8"/>
<dbReference type="EMBL" id="AZFS01000058">
    <property type="protein sequence ID" value="KRL94566.1"/>
    <property type="molecule type" value="Genomic_DNA"/>
</dbReference>
<dbReference type="PATRIC" id="fig|1423753.3.peg.406"/>
<dbReference type="Proteomes" id="UP000051580">
    <property type="component" value="Unassembled WGS sequence"/>
</dbReference>
<dbReference type="STRING" id="1423753.FD28_GL000390"/>
<sequence length="55" mass="5921">MEKKTGISGGVILVLLLAINTALNLNVGFKWAIDIVGIGLLVFALGQQNWFGKKH</sequence>